<keyword evidence="4 5" id="KW-0472">Membrane</keyword>
<dbReference type="Proteomes" id="UP000571817">
    <property type="component" value="Unassembled WGS sequence"/>
</dbReference>
<feature type="transmembrane region" description="Helical" evidence="5">
    <location>
        <begin position="29"/>
        <end position="49"/>
    </location>
</feature>
<dbReference type="PROSITE" id="PS50929">
    <property type="entry name" value="ABC_TM1F"/>
    <property type="match status" value="1"/>
</dbReference>
<name>A0A853D956_9MICO</name>
<dbReference type="RefSeq" id="WP_179479233.1">
    <property type="nucleotide sequence ID" value="NZ_JACCFW010000001.1"/>
</dbReference>
<dbReference type="InterPro" id="IPR039421">
    <property type="entry name" value="Type_1_exporter"/>
</dbReference>
<dbReference type="PANTHER" id="PTHR43394">
    <property type="entry name" value="ATP-DEPENDENT PERMEASE MDL1, MITOCHONDRIAL"/>
    <property type="match status" value="1"/>
</dbReference>
<evidence type="ECO:0000256" key="4">
    <source>
        <dbReference type="ARBA" id="ARBA00023136"/>
    </source>
</evidence>
<evidence type="ECO:0000313" key="9">
    <source>
        <dbReference type="Proteomes" id="UP000571817"/>
    </source>
</evidence>
<dbReference type="PANTHER" id="PTHR43394:SF1">
    <property type="entry name" value="ATP-BINDING CASSETTE SUB-FAMILY B MEMBER 10, MITOCHONDRIAL"/>
    <property type="match status" value="1"/>
</dbReference>
<keyword evidence="3 5" id="KW-1133">Transmembrane helix</keyword>
<keyword evidence="9" id="KW-1185">Reference proteome</keyword>
<dbReference type="GO" id="GO:0015421">
    <property type="term" value="F:ABC-type oligopeptide transporter activity"/>
    <property type="evidence" value="ECO:0007669"/>
    <property type="project" value="TreeGrafter"/>
</dbReference>
<dbReference type="InterPro" id="IPR027417">
    <property type="entry name" value="P-loop_NTPase"/>
</dbReference>
<dbReference type="InterPro" id="IPR003439">
    <property type="entry name" value="ABC_transporter-like_ATP-bd"/>
</dbReference>
<evidence type="ECO:0000259" key="7">
    <source>
        <dbReference type="PROSITE" id="PS50929"/>
    </source>
</evidence>
<dbReference type="Gene3D" id="3.40.50.300">
    <property type="entry name" value="P-loop containing nucleotide triphosphate hydrolases"/>
    <property type="match status" value="1"/>
</dbReference>
<dbReference type="EMBL" id="JACCFW010000001">
    <property type="protein sequence ID" value="NYJ73772.1"/>
    <property type="molecule type" value="Genomic_DNA"/>
</dbReference>
<sequence>MRPLPYDDPGTPDLRSPVRFMAWTARLQWRTVLGGVCCAIVWMLCLAMMPAAISRGTDDGIRGHDMGALVLWSLTLIVLAAVAAGAGVLRHRFAVLNWLQAAFRCMQLVGEHATDSGEALPRAMPTGQVVASAATDATRFAESYDAFARFVGAIVAYLVVAIILLRSSLPLGLVVLLGVPVLLTALAAVIKPLQRRQQAQREQSGRLSELGADTVTGLRVLRGIGGEHTFRRRYAEQSERVRLEGVRVATPQSTLDSAQVLLPGIFMLVVTWLGARSVHSGAITPGELVAFYGYSTFLVMPLSTATEMTGKFLATRVAAGRIIKVLQIPGDHTGEVPTAHLPDGPQELVDPSTGAVFAPGLLTAVVCDVPAQASALADRLGRFGQGGTDVTFGSVGLADVAVREARSRVVVSEVDPRLFAGTLLDQLDPAGRSTSDQIAAALDAADAHDVLLALEDGLQSQVEERGRSFSGGQRQRLALVRALLTRAETLVLVEPTSAVDAHTEARIAARLAAARRGRTTVVMAASPLLLDQADRVLLLQDGGIVAEGTHADLSRTSPAYRRVVLRGEEDIDEPAHA</sequence>
<dbReference type="InterPro" id="IPR036640">
    <property type="entry name" value="ABC1_TM_sf"/>
</dbReference>
<reference evidence="8 9" key="1">
    <citation type="submission" date="2020-07" db="EMBL/GenBank/DDBJ databases">
        <title>Sequencing the genomes of 1000 actinobacteria strains.</title>
        <authorList>
            <person name="Klenk H.-P."/>
        </authorList>
    </citation>
    <scope>NUCLEOTIDE SEQUENCE [LARGE SCALE GENOMIC DNA]</scope>
    <source>
        <strain evidence="8 9">DSM 29531</strain>
    </source>
</reference>
<feature type="domain" description="ABC transporter" evidence="6">
    <location>
        <begin position="289"/>
        <end position="566"/>
    </location>
</feature>
<dbReference type="InterPro" id="IPR017871">
    <property type="entry name" value="ABC_transporter-like_CS"/>
</dbReference>
<dbReference type="SUPFAM" id="SSF52540">
    <property type="entry name" value="P-loop containing nucleoside triphosphate hydrolases"/>
    <property type="match status" value="1"/>
</dbReference>
<dbReference type="AlphaFoldDB" id="A0A853D956"/>
<feature type="transmembrane region" description="Helical" evidence="5">
    <location>
        <begin position="69"/>
        <end position="89"/>
    </location>
</feature>
<comment type="subcellular location">
    <subcellularLocation>
        <location evidence="1">Cell membrane</location>
        <topology evidence="1">Multi-pass membrane protein</topology>
    </subcellularLocation>
</comment>
<evidence type="ECO:0000256" key="3">
    <source>
        <dbReference type="ARBA" id="ARBA00022989"/>
    </source>
</evidence>
<proteinExistence type="predicted"/>
<accession>A0A853D956</accession>
<dbReference type="Pfam" id="PF00664">
    <property type="entry name" value="ABC_membrane"/>
    <property type="match status" value="1"/>
</dbReference>
<feature type="transmembrane region" description="Helical" evidence="5">
    <location>
        <begin position="171"/>
        <end position="190"/>
    </location>
</feature>
<evidence type="ECO:0000259" key="6">
    <source>
        <dbReference type="PROSITE" id="PS50893"/>
    </source>
</evidence>
<dbReference type="GO" id="GO:0005886">
    <property type="term" value="C:plasma membrane"/>
    <property type="evidence" value="ECO:0007669"/>
    <property type="project" value="UniProtKB-SubCell"/>
</dbReference>
<dbReference type="PROSITE" id="PS50893">
    <property type="entry name" value="ABC_TRANSPORTER_2"/>
    <property type="match status" value="1"/>
</dbReference>
<evidence type="ECO:0000256" key="1">
    <source>
        <dbReference type="ARBA" id="ARBA00004651"/>
    </source>
</evidence>
<dbReference type="GO" id="GO:0005524">
    <property type="term" value="F:ATP binding"/>
    <property type="evidence" value="ECO:0007669"/>
    <property type="project" value="InterPro"/>
</dbReference>
<evidence type="ECO:0000313" key="8">
    <source>
        <dbReference type="EMBL" id="NYJ73772.1"/>
    </source>
</evidence>
<feature type="domain" description="ABC transmembrane type-1" evidence="7">
    <location>
        <begin position="33"/>
        <end position="314"/>
    </location>
</feature>
<organism evidence="8 9">
    <name type="scientific">Allobranchiibius huperziae</name>
    <dbReference type="NCBI Taxonomy" id="1874116"/>
    <lineage>
        <taxon>Bacteria</taxon>
        <taxon>Bacillati</taxon>
        <taxon>Actinomycetota</taxon>
        <taxon>Actinomycetes</taxon>
        <taxon>Micrococcales</taxon>
        <taxon>Dermacoccaceae</taxon>
        <taxon>Allobranchiibius</taxon>
    </lineage>
</organism>
<comment type="caution">
    <text evidence="8">The sequence shown here is derived from an EMBL/GenBank/DDBJ whole genome shotgun (WGS) entry which is preliminary data.</text>
</comment>
<dbReference type="PROSITE" id="PS00211">
    <property type="entry name" value="ABC_TRANSPORTER_1"/>
    <property type="match status" value="1"/>
</dbReference>
<keyword evidence="2 5" id="KW-0812">Transmembrane</keyword>
<dbReference type="Gene3D" id="1.20.1560.10">
    <property type="entry name" value="ABC transporter type 1, transmembrane domain"/>
    <property type="match status" value="1"/>
</dbReference>
<gene>
    <name evidence="8" type="ORF">HNR15_000735</name>
</gene>
<feature type="transmembrane region" description="Helical" evidence="5">
    <location>
        <begin position="146"/>
        <end position="165"/>
    </location>
</feature>
<dbReference type="SUPFAM" id="SSF90123">
    <property type="entry name" value="ABC transporter transmembrane region"/>
    <property type="match status" value="1"/>
</dbReference>
<dbReference type="GO" id="GO:0016887">
    <property type="term" value="F:ATP hydrolysis activity"/>
    <property type="evidence" value="ECO:0007669"/>
    <property type="project" value="InterPro"/>
</dbReference>
<evidence type="ECO:0000256" key="2">
    <source>
        <dbReference type="ARBA" id="ARBA00022692"/>
    </source>
</evidence>
<evidence type="ECO:0000256" key="5">
    <source>
        <dbReference type="SAM" id="Phobius"/>
    </source>
</evidence>
<protein>
    <submittedName>
        <fullName evidence="8">ABC-type multidrug transport system fused ATPase/permease subunit</fullName>
    </submittedName>
</protein>
<dbReference type="InterPro" id="IPR011527">
    <property type="entry name" value="ABC1_TM_dom"/>
</dbReference>
<dbReference type="Pfam" id="PF00005">
    <property type="entry name" value="ABC_tran"/>
    <property type="match status" value="1"/>
</dbReference>